<keyword evidence="2" id="KW-1185">Reference proteome</keyword>
<gene>
    <name evidence="1" type="ORF">B0T21DRAFT_439890</name>
</gene>
<dbReference type="AlphaFoldDB" id="A0AA40EC24"/>
<proteinExistence type="predicted"/>
<protein>
    <submittedName>
        <fullName evidence="1">Uncharacterized protein</fullName>
    </submittedName>
</protein>
<evidence type="ECO:0000313" key="2">
    <source>
        <dbReference type="Proteomes" id="UP001172159"/>
    </source>
</evidence>
<comment type="caution">
    <text evidence="1">The sequence shown here is derived from an EMBL/GenBank/DDBJ whole genome shotgun (WGS) entry which is preliminary data.</text>
</comment>
<sequence length="62" mass="6973">RAPRVGYHVVHLPSRLGALSRDPALCSARRAGKVPSREPQPSHVHVSEYWRAQCAFKDSMIH</sequence>
<name>A0AA40EC24_9PEZI</name>
<organism evidence="1 2">
    <name type="scientific">Apiosordaria backusii</name>
    <dbReference type="NCBI Taxonomy" id="314023"/>
    <lineage>
        <taxon>Eukaryota</taxon>
        <taxon>Fungi</taxon>
        <taxon>Dikarya</taxon>
        <taxon>Ascomycota</taxon>
        <taxon>Pezizomycotina</taxon>
        <taxon>Sordariomycetes</taxon>
        <taxon>Sordariomycetidae</taxon>
        <taxon>Sordariales</taxon>
        <taxon>Lasiosphaeriaceae</taxon>
        <taxon>Apiosordaria</taxon>
    </lineage>
</organism>
<dbReference type="Proteomes" id="UP001172159">
    <property type="component" value="Unassembled WGS sequence"/>
</dbReference>
<accession>A0AA40EC24</accession>
<dbReference type="EMBL" id="JAUKTV010000006">
    <property type="protein sequence ID" value="KAK0735979.1"/>
    <property type="molecule type" value="Genomic_DNA"/>
</dbReference>
<evidence type="ECO:0000313" key="1">
    <source>
        <dbReference type="EMBL" id="KAK0735979.1"/>
    </source>
</evidence>
<reference evidence="1" key="1">
    <citation type="submission" date="2023-06" db="EMBL/GenBank/DDBJ databases">
        <title>Genome-scale phylogeny and comparative genomics of the fungal order Sordariales.</title>
        <authorList>
            <consortium name="Lawrence Berkeley National Laboratory"/>
            <person name="Hensen N."/>
            <person name="Bonometti L."/>
            <person name="Westerberg I."/>
            <person name="Brannstrom I.O."/>
            <person name="Guillou S."/>
            <person name="Cros-Aarteil S."/>
            <person name="Calhoun S."/>
            <person name="Haridas S."/>
            <person name="Kuo A."/>
            <person name="Mondo S."/>
            <person name="Pangilinan J."/>
            <person name="Riley R."/>
            <person name="Labutti K."/>
            <person name="Andreopoulos B."/>
            <person name="Lipzen A."/>
            <person name="Chen C."/>
            <person name="Yanf M."/>
            <person name="Daum C."/>
            <person name="Ng V."/>
            <person name="Clum A."/>
            <person name="Steindorff A."/>
            <person name="Ohm R."/>
            <person name="Martin F."/>
            <person name="Silar P."/>
            <person name="Natvig D."/>
            <person name="Lalanne C."/>
            <person name="Gautier V."/>
            <person name="Ament-Velasquez S.L."/>
            <person name="Kruys A."/>
            <person name="Hutchinson M.I."/>
            <person name="Powell A.J."/>
            <person name="Barry K."/>
            <person name="Miller A.N."/>
            <person name="Grigoriev I.V."/>
            <person name="Debuchy R."/>
            <person name="Gladieux P."/>
            <person name="Thoren M.H."/>
            <person name="Johannesson H."/>
        </authorList>
    </citation>
    <scope>NUCLEOTIDE SEQUENCE</scope>
    <source>
        <strain evidence="1">CBS 540.89</strain>
    </source>
</reference>
<feature type="non-terminal residue" evidence="1">
    <location>
        <position position="1"/>
    </location>
</feature>